<dbReference type="PANTHER" id="PTHR11552">
    <property type="entry name" value="GLUCOSE-METHANOL-CHOLINE GMC OXIDOREDUCTASE"/>
    <property type="match status" value="1"/>
</dbReference>
<keyword evidence="4 5" id="KW-0274">FAD</keyword>
<comment type="cofactor">
    <cofactor evidence="1 5">
        <name>FAD</name>
        <dbReference type="ChEBI" id="CHEBI:57692"/>
    </cofactor>
</comment>
<dbReference type="Gene3D" id="3.50.50.60">
    <property type="entry name" value="FAD/NAD(P)-binding domain"/>
    <property type="match status" value="1"/>
</dbReference>
<dbReference type="PROSITE" id="PS00623">
    <property type="entry name" value="GMC_OXRED_1"/>
    <property type="match status" value="1"/>
</dbReference>
<feature type="domain" description="Glucose-methanol-choline oxidoreductase N-terminal" evidence="7">
    <location>
        <begin position="81"/>
        <end position="104"/>
    </location>
</feature>
<dbReference type="Gene3D" id="3.30.560.10">
    <property type="entry name" value="Glucose Oxidase, domain 3"/>
    <property type="match status" value="1"/>
</dbReference>
<dbReference type="EMBL" id="UETC01000023">
    <property type="protein sequence ID" value="SSA51642.1"/>
    <property type="molecule type" value="Genomic_DNA"/>
</dbReference>
<name>A0A2Y9C3K5_9RHOB</name>
<dbReference type="RefSeq" id="WP_170125548.1">
    <property type="nucleotide sequence ID" value="NZ_QGDJ01000023.1"/>
</dbReference>
<organism evidence="10 12">
    <name type="scientific">Jannaschia seohaensis</name>
    <dbReference type="NCBI Taxonomy" id="475081"/>
    <lineage>
        <taxon>Bacteria</taxon>
        <taxon>Pseudomonadati</taxon>
        <taxon>Pseudomonadota</taxon>
        <taxon>Alphaproteobacteria</taxon>
        <taxon>Rhodobacterales</taxon>
        <taxon>Roseobacteraceae</taxon>
        <taxon>Jannaschia</taxon>
    </lineage>
</organism>
<dbReference type="SUPFAM" id="SSF51905">
    <property type="entry name" value="FAD/NAD(P)-binding domain"/>
    <property type="match status" value="1"/>
</dbReference>
<keyword evidence="3 6" id="KW-0285">Flavoprotein</keyword>
<evidence type="ECO:0000313" key="10">
    <source>
        <dbReference type="EMBL" id="SSA51642.1"/>
    </source>
</evidence>
<dbReference type="SUPFAM" id="SSF54373">
    <property type="entry name" value="FAD-linked reductases, C-terminal domain"/>
    <property type="match status" value="1"/>
</dbReference>
<dbReference type="PROSITE" id="PS00624">
    <property type="entry name" value="GMC_OXRED_2"/>
    <property type="match status" value="1"/>
</dbReference>
<dbReference type="PROSITE" id="PS51257">
    <property type="entry name" value="PROKAR_LIPOPROTEIN"/>
    <property type="match status" value="1"/>
</dbReference>
<dbReference type="PIRSF" id="PIRSF000137">
    <property type="entry name" value="Alcohol_oxidase"/>
    <property type="match status" value="1"/>
</dbReference>
<evidence type="ECO:0000313" key="12">
    <source>
        <dbReference type="Proteomes" id="UP000251571"/>
    </source>
</evidence>
<dbReference type="EMBL" id="QGDJ01000023">
    <property type="protein sequence ID" value="PWJ10498.1"/>
    <property type="molecule type" value="Genomic_DNA"/>
</dbReference>
<evidence type="ECO:0000313" key="9">
    <source>
        <dbReference type="EMBL" id="PWJ10498.1"/>
    </source>
</evidence>
<evidence type="ECO:0000256" key="4">
    <source>
        <dbReference type="ARBA" id="ARBA00022827"/>
    </source>
</evidence>
<gene>
    <name evidence="9" type="ORF">BCF38_1238</name>
    <name evidence="10" type="ORF">SAMN05421539_1238</name>
</gene>
<feature type="binding site" evidence="5">
    <location>
        <begin position="466"/>
        <end position="467"/>
    </location>
    <ligand>
        <name>FAD</name>
        <dbReference type="ChEBI" id="CHEBI:57692"/>
    </ligand>
</feature>
<feature type="binding site" evidence="5">
    <location>
        <position position="218"/>
    </location>
    <ligand>
        <name>FAD</name>
        <dbReference type="ChEBI" id="CHEBI:57692"/>
    </ligand>
</feature>
<evidence type="ECO:0000256" key="1">
    <source>
        <dbReference type="ARBA" id="ARBA00001974"/>
    </source>
</evidence>
<evidence type="ECO:0000259" key="7">
    <source>
        <dbReference type="PROSITE" id="PS00623"/>
    </source>
</evidence>
<feature type="binding site" evidence="5">
    <location>
        <position position="87"/>
    </location>
    <ligand>
        <name>FAD</name>
        <dbReference type="ChEBI" id="CHEBI:57692"/>
    </ligand>
</feature>
<evidence type="ECO:0000256" key="2">
    <source>
        <dbReference type="ARBA" id="ARBA00010790"/>
    </source>
</evidence>
<evidence type="ECO:0000259" key="8">
    <source>
        <dbReference type="PROSITE" id="PS00624"/>
    </source>
</evidence>
<evidence type="ECO:0000256" key="3">
    <source>
        <dbReference type="ARBA" id="ARBA00022630"/>
    </source>
</evidence>
<dbReference type="GO" id="GO:0016614">
    <property type="term" value="F:oxidoreductase activity, acting on CH-OH group of donors"/>
    <property type="evidence" value="ECO:0007669"/>
    <property type="project" value="InterPro"/>
</dbReference>
<feature type="domain" description="Glucose-methanol-choline oxidoreductase N-terminal" evidence="8">
    <location>
        <begin position="254"/>
        <end position="268"/>
    </location>
</feature>
<reference evidence="10 12" key="1">
    <citation type="submission" date="2016-10" db="EMBL/GenBank/DDBJ databases">
        <authorList>
            <person name="Cai Z."/>
        </authorList>
    </citation>
    <scope>NUCLEOTIDE SEQUENCE [LARGE SCALE GENOMIC DNA]</scope>
    <source>
        <strain evidence="10 12">DSM 25227</strain>
    </source>
</reference>
<dbReference type="Pfam" id="PF05199">
    <property type="entry name" value="GMC_oxred_C"/>
    <property type="match status" value="1"/>
</dbReference>
<evidence type="ECO:0000313" key="11">
    <source>
        <dbReference type="Proteomes" id="UP000245839"/>
    </source>
</evidence>
<dbReference type="PANTHER" id="PTHR11552:SF147">
    <property type="entry name" value="CHOLINE DEHYDROGENASE, MITOCHONDRIAL"/>
    <property type="match status" value="1"/>
</dbReference>
<sequence length="529" mass="56784">MTDRFDFIVIGAGSAGCVLANRLSGSGDACVALIEAGGPADPVLSRIPGAAPRQQDTKSDWRFRTIPQKGLYDRVIDYPRGRALGGTSILNYMIYVRGNAGDYDGWAQRGNTGWGYDDVLPYFVRAEANARFDDAYHGTEGPLSVAHNPHAHPLCEVFFEAAEQSGIPYNPDINGASQFGCGHMQLTIRDGERCDTARAYLDPVRDRPNLTILKETLVTRIVVENGRAVGVECFEGGRVPRLLRAEAEIVLAAGAIGSPHLLMLSGIGPAEHLADHGIDIVLDNPDVGQNLEDHYSQDGVFRRLKDPDAMFGAMPRSFADAVEAFETTKGGWLASMQIDAVAFHSVDPGAEFPQFQSIFSPSMPDFLRPAGRSGQGGVALGGYICRPRSLGAVMLASANPLDAPLIDPNYLSDGDDLRLMIAHHRRNAEILNAPAFDEICDGPADPVLETDAEIEDLIRQTASTIWHATSTCRMGPGEGAVVGPDLRVHGLDGLSVCDASVFPSMISGNVNAPVIMVAEKGSDIIRARH</sequence>
<dbReference type="AlphaFoldDB" id="A0A2Y9C3K5"/>
<comment type="similarity">
    <text evidence="2 6">Belongs to the GMC oxidoreductase family.</text>
</comment>
<dbReference type="Proteomes" id="UP000251571">
    <property type="component" value="Unassembled WGS sequence"/>
</dbReference>
<dbReference type="InterPro" id="IPR000172">
    <property type="entry name" value="GMC_OxRdtase_N"/>
</dbReference>
<dbReference type="InterPro" id="IPR012132">
    <property type="entry name" value="GMC_OxRdtase"/>
</dbReference>
<dbReference type="InterPro" id="IPR036188">
    <property type="entry name" value="FAD/NAD-bd_sf"/>
</dbReference>
<dbReference type="Proteomes" id="UP000245839">
    <property type="component" value="Unassembled WGS sequence"/>
</dbReference>
<evidence type="ECO:0000256" key="6">
    <source>
        <dbReference type="RuleBase" id="RU003968"/>
    </source>
</evidence>
<protein>
    <submittedName>
        <fullName evidence="9 10">Choline dehydrogenase</fullName>
    </submittedName>
</protein>
<accession>A0A2Y9C3K5</accession>
<dbReference type="Pfam" id="PF00732">
    <property type="entry name" value="GMC_oxred_N"/>
    <property type="match status" value="1"/>
</dbReference>
<evidence type="ECO:0000256" key="5">
    <source>
        <dbReference type="PIRSR" id="PIRSR000137-2"/>
    </source>
</evidence>
<dbReference type="InterPro" id="IPR007867">
    <property type="entry name" value="GMC_OxRtase_C"/>
</dbReference>
<reference evidence="9 11" key="2">
    <citation type="submission" date="2018-03" db="EMBL/GenBank/DDBJ databases">
        <title>Genomic Encyclopedia of Archaeal and Bacterial Type Strains, Phase II (KMG-II): from individual species to whole genera.</title>
        <authorList>
            <person name="Goeker M."/>
        </authorList>
    </citation>
    <scope>NUCLEOTIDE SEQUENCE [LARGE SCALE GENOMIC DNA]</scope>
    <source>
        <strain evidence="9 11">DSM 25227</strain>
    </source>
</reference>
<dbReference type="GO" id="GO:0050660">
    <property type="term" value="F:flavin adenine dinucleotide binding"/>
    <property type="evidence" value="ECO:0007669"/>
    <property type="project" value="InterPro"/>
</dbReference>
<keyword evidence="11" id="KW-1185">Reference proteome</keyword>
<proteinExistence type="inferred from homology"/>